<dbReference type="GO" id="GO:0005634">
    <property type="term" value="C:nucleus"/>
    <property type="evidence" value="ECO:0007669"/>
    <property type="project" value="UniProtKB-SubCell"/>
</dbReference>
<evidence type="ECO:0000313" key="5">
    <source>
        <dbReference type="EMBL" id="GBP72780.1"/>
    </source>
</evidence>
<dbReference type="GO" id="GO:0003677">
    <property type="term" value="F:DNA binding"/>
    <property type="evidence" value="ECO:0007669"/>
    <property type="project" value="UniProtKB-KW"/>
</dbReference>
<feature type="compositionally biased region" description="Low complexity" evidence="3">
    <location>
        <begin position="69"/>
        <end position="81"/>
    </location>
</feature>
<keyword evidence="6" id="KW-1185">Reference proteome</keyword>
<dbReference type="OrthoDB" id="71166at2759"/>
<keyword evidence="2" id="KW-0238">DNA-binding</keyword>
<comment type="subcellular location">
    <subcellularLocation>
        <location evidence="1">Nucleus</location>
    </subcellularLocation>
</comment>
<evidence type="ECO:0000259" key="4">
    <source>
        <dbReference type="PROSITE" id="PS51253"/>
    </source>
</evidence>
<comment type="caution">
    <text evidence="5">The sequence shown here is derived from an EMBL/GenBank/DDBJ whole genome shotgun (WGS) entry which is preliminary data.</text>
</comment>
<accession>A0A4C1YCM4</accession>
<feature type="region of interest" description="Disordered" evidence="3">
    <location>
        <begin position="47"/>
        <end position="127"/>
    </location>
</feature>
<gene>
    <name evidence="5" type="ORF">EVAR_4664_1</name>
</gene>
<protein>
    <recommendedName>
        <fullName evidence="4">HTH CENPB-type domain-containing protein</fullName>
    </recommendedName>
</protein>
<dbReference type="InterPro" id="IPR006600">
    <property type="entry name" value="HTH_CenpB_DNA-bd_dom"/>
</dbReference>
<dbReference type="Proteomes" id="UP000299102">
    <property type="component" value="Unassembled WGS sequence"/>
</dbReference>
<dbReference type="EMBL" id="BGZK01001156">
    <property type="protein sequence ID" value="GBP72780.1"/>
    <property type="molecule type" value="Genomic_DNA"/>
</dbReference>
<reference evidence="5 6" key="1">
    <citation type="journal article" date="2019" name="Commun. Biol.">
        <title>The bagworm genome reveals a unique fibroin gene that provides high tensile strength.</title>
        <authorList>
            <person name="Kono N."/>
            <person name="Nakamura H."/>
            <person name="Ohtoshi R."/>
            <person name="Tomita M."/>
            <person name="Numata K."/>
            <person name="Arakawa K."/>
        </authorList>
    </citation>
    <scope>NUCLEOTIDE SEQUENCE [LARGE SCALE GENOMIC DNA]</scope>
</reference>
<feature type="region of interest" description="Disordered" evidence="3">
    <location>
        <begin position="392"/>
        <end position="422"/>
    </location>
</feature>
<evidence type="ECO:0000313" key="6">
    <source>
        <dbReference type="Proteomes" id="UP000299102"/>
    </source>
</evidence>
<name>A0A4C1YCM4_EUMVA</name>
<dbReference type="PROSITE" id="PS51253">
    <property type="entry name" value="HTH_CENPB"/>
    <property type="match status" value="1"/>
</dbReference>
<evidence type="ECO:0000256" key="3">
    <source>
        <dbReference type="SAM" id="MobiDB-lite"/>
    </source>
</evidence>
<dbReference type="Gene3D" id="1.10.10.60">
    <property type="entry name" value="Homeodomain-like"/>
    <property type="match status" value="1"/>
</dbReference>
<sequence>MKRKKNQEDSDNFELENVSNNGIMLSDLENINAQNNVGSLGAGLQVQQRNDGNGRAGNRRAQPEELTRAAGSAAAGHSHASPSRDLRCGPRRSSTSTSFPDNHHVRQHPDFENANPPKKIVDDGDQSAQKLSQVEHALWRMADARHLKEIKNRHIGYCSSLVKIINFLIITSIINKIPHGPKWNNKNIYVLFLAIPWPQMIKIPSKKKQKQTEKIKKPKITGVDKQKSKRTFFNYSEADLQKALELVKNVSAIAAACKQCRVPRTTLRNKIRGKVPETAGRVGPESVLGRSIKDKLEEWLLGNSRMGFPIKKDFLIHSVKRLVEAEGLKNPFTNNVLGRKWFYGFLKRRPRVGQKRAEHLSDKWIEVMEAKEEEEKAEKERKRLIQLERQEKREQEKVRREKEKEKKQRLKEEKLEEKAKKN</sequence>
<dbReference type="SUPFAM" id="SSF46689">
    <property type="entry name" value="Homeodomain-like"/>
    <property type="match status" value="1"/>
</dbReference>
<evidence type="ECO:0000256" key="1">
    <source>
        <dbReference type="ARBA" id="ARBA00004123"/>
    </source>
</evidence>
<dbReference type="AlphaFoldDB" id="A0A4C1YCM4"/>
<dbReference type="InterPro" id="IPR009057">
    <property type="entry name" value="Homeodomain-like_sf"/>
</dbReference>
<feature type="domain" description="HTH CENPB-type" evidence="4">
    <location>
        <begin position="280"/>
        <end position="355"/>
    </location>
</feature>
<evidence type="ECO:0000256" key="2">
    <source>
        <dbReference type="ARBA" id="ARBA00023125"/>
    </source>
</evidence>
<proteinExistence type="predicted"/>
<organism evidence="5 6">
    <name type="scientific">Eumeta variegata</name>
    <name type="common">Bagworm moth</name>
    <name type="synonym">Eumeta japonica</name>
    <dbReference type="NCBI Taxonomy" id="151549"/>
    <lineage>
        <taxon>Eukaryota</taxon>
        <taxon>Metazoa</taxon>
        <taxon>Ecdysozoa</taxon>
        <taxon>Arthropoda</taxon>
        <taxon>Hexapoda</taxon>
        <taxon>Insecta</taxon>
        <taxon>Pterygota</taxon>
        <taxon>Neoptera</taxon>
        <taxon>Endopterygota</taxon>
        <taxon>Lepidoptera</taxon>
        <taxon>Glossata</taxon>
        <taxon>Ditrysia</taxon>
        <taxon>Tineoidea</taxon>
        <taxon>Psychidae</taxon>
        <taxon>Oiketicinae</taxon>
        <taxon>Eumeta</taxon>
    </lineage>
</organism>
<feature type="compositionally biased region" description="Basic and acidic residues" evidence="3">
    <location>
        <begin position="101"/>
        <end position="111"/>
    </location>
</feature>